<gene>
    <name evidence="5" type="primary">yybR_2</name>
    <name evidence="5" type="ORF">NCTC10392_03260</name>
</gene>
<evidence type="ECO:0000256" key="1">
    <source>
        <dbReference type="ARBA" id="ARBA00023015"/>
    </source>
</evidence>
<dbReference type="InterPro" id="IPR036388">
    <property type="entry name" value="WH-like_DNA-bd_sf"/>
</dbReference>
<dbReference type="SUPFAM" id="SSF46785">
    <property type="entry name" value="Winged helix' DNA-binding domain"/>
    <property type="match status" value="1"/>
</dbReference>
<evidence type="ECO:0000313" key="6">
    <source>
        <dbReference type="Proteomes" id="UP000255125"/>
    </source>
</evidence>
<dbReference type="GO" id="GO:0003677">
    <property type="term" value="F:DNA binding"/>
    <property type="evidence" value="ECO:0007669"/>
    <property type="project" value="UniProtKB-KW"/>
</dbReference>
<sequence>MQKEETQPPRDDARQGCKLIGIVLDRIGDKWTVMTVAALSNGPLRFNALMRSVSSVSHRMLTLTLRGLERDGMVKRTIYPTTSPKVEYELTEMGCSLIEPLQALGKWAAVHGPLIEKAQDQYDRKALALKADRESSRAC</sequence>
<dbReference type="Proteomes" id="UP000255125">
    <property type="component" value="Unassembled WGS sequence"/>
</dbReference>
<evidence type="ECO:0000313" key="5">
    <source>
        <dbReference type="EMBL" id="SUD31332.1"/>
    </source>
</evidence>
<dbReference type="AlphaFoldDB" id="A0A379IEW3"/>
<proteinExistence type="predicted"/>
<dbReference type="InterPro" id="IPR002577">
    <property type="entry name" value="HTH_HxlR"/>
</dbReference>
<dbReference type="EMBL" id="UGUS01000002">
    <property type="protein sequence ID" value="SUD31332.1"/>
    <property type="molecule type" value="Genomic_DNA"/>
</dbReference>
<evidence type="ECO:0000256" key="3">
    <source>
        <dbReference type="ARBA" id="ARBA00023163"/>
    </source>
</evidence>
<dbReference type="PROSITE" id="PS51118">
    <property type="entry name" value="HTH_HXLR"/>
    <property type="match status" value="1"/>
</dbReference>
<dbReference type="InterPro" id="IPR036390">
    <property type="entry name" value="WH_DNA-bd_sf"/>
</dbReference>
<keyword evidence="3" id="KW-0804">Transcription</keyword>
<feature type="domain" description="HTH hxlR-type" evidence="4">
    <location>
        <begin position="17"/>
        <end position="116"/>
    </location>
</feature>
<evidence type="ECO:0000256" key="2">
    <source>
        <dbReference type="ARBA" id="ARBA00023125"/>
    </source>
</evidence>
<name>A0A379IEW3_PSEFL</name>
<keyword evidence="1" id="KW-0805">Transcription regulation</keyword>
<dbReference type="RefSeq" id="WP_051903058.1">
    <property type="nucleotide sequence ID" value="NZ_CP008896.1"/>
</dbReference>
<reference evidence="5 6" key="1">
    <citation type="submission" date="2018-06" db="EMBL/GenBank/DDBJ databases">
        <authorList>
            <consortium name="Pathogen Informatics"/>
            <person name="Doyle S."/>
        </authorList>
    </citation>
    <scope>NUCLEOTIDE SEQUENCE [LARGE SCALE GENOMIC DNA]</scope>
    <source>
        <strain evidence="5 6">NCTC10392</strain>
    </source>
</reference>
<accession>A0A379IEW3</accession>
<dbReference type="PANTHER" id="PTHR33204">
    <property type="entry name" value="TRANSCRIPTIONAL REGULATOR, MARR FAMILY"/>
    <property type="match status" value="1"/>
</dbReference>
<dbReference type="Gene3D" id="1.10.10.10">
    <property type="entry name" value="Winged helix-like DNA-binding domain superfamily/Winged helix DNA-binding domain"/>
    <property type="match status" value="1"/>
</dbReference>
<dbReference type="PANTHER" id="PTHR33204:SF39">
    <property type="entry name" value="TRANSCRIPTIONAL REGULATORY PROTEIN"/>
    <property type="match status" value="1"/>
</dbReference>
<protein>
    <submittedName>
        <fullName evidence="5">Transcriptional regulator</fullName>
    </submittedName>
</protein>
<evidence type="ECO:0000259" key="4">
    <source>
        <dbReference type="PROSITE" id="PS51118"/>
    </source>
</evidence>
<keyword evidence="2" id="KW-0238">DNA-binding</keyword>
<dbReference type="Pfam" id="PF01638">
    <property type="entry name" value="HxlR"/>
    <property type="match status" value="1"/>
</dbReference>
<organism evidence="5 6">
    <name type="scientific">Pseudomonas fluorescens</name>
    <dbReference type="NCBI Taxonomy" id="294"/>
    <lineage>
        <taxon>Bacteria</taxon>
        <taxon>Pseudomonadati</taxon>
        <taxon>Pseudomonadota</taxon>
        <taxon>Gammaproteobacteria</taxon>
        <taxon>Pseudomonadales</taxon>
        <taxon>Pseudomonadaceae</taxon>
        <taxon>Pseudomonas</taxon>
    </lineage>
</organism>